<evidence type="ECO:0000256" key="7">
    <source>
        <dbReference type="RuleBase" id="RU003830"/>
    </source>
</evidence>
<protein>
    <recommendedName>
        <fullName evidence="5">Small ribosomal subunit protein uS13</fullName>
    </recommendedName>
    <alternativeName>
        <fullName evidence="6">40S ribosomal protein S18</fullName>
    </alternativeName>
</protein>
<dbReference type="InterPro" id="IPR001892">
    <property type="entry name" value="Ribosomal_uS13"/>
</dbReference>
<reference evidence="8" key="2">
    <citation type="submission" date="2025-08" db="UniProtKB">
        <authorList>
            <consortium name="Ensembl"/>
        </authorList>
    </citation>
    <scope>IDENTIFICATION</scope>
</reference>
<evidence type="ECO:0000256" key="4">
    <source>
        <dbReference type="ARBA" id="ARBA00035021"/>
    </source>
</evidence>
<dbReference type="Pfam" id="PF00416">
    <property type="entry name" value="Ribosomal_S13"/>
    <property type="match status" value="1"/>
</dbReference>
<accession>G1Q3R6</accession>
<comment type="subunit">
    <text evidence="4">Component of the small ribosomal subunit.</text>
</comment>
<dbReference type="InParanoid" id="G1Q3R6"/>
<dbReference type="Proteomes" id="UP000001074">
    <property type="component" value="Unassembled WGS sequence"/>
</dbReference>
<organism evidence="8 9">
    <name type="scientific">Myotis lucifugus</name>
    <name type="common">Little brown bat</name>
    <dbReference type="NCBI Taxonomy" id="59463"/>
    <lineage>
        <taxon>Eukaryota</taxon>
        <taxon>Metazoa</taxon>
        <taxon>Chordata</taxon>
        <taxon>Craniata</taxon>
        <taxon>Vertebrata</taxon>
        <taxon>Euteleostomi</taxon>
        <taxon>Mammalia</taxon>
        <taxon>Eutheria</taxon>
        <taxon>Laurasiatheria</taxon>
        <taxon>Chiroptera</taxon>
        <taxon>Yangochiroptera</taxon>
        <taxon>Vespertilionidae</taxon>
        <taxon>Myotis</taxon>
    </lineage>
</organism>
<comment type="similarity">
    <text evidence="1 7">Belongs to the universal ribosomal protein uS13 family.</text>
</comment>
<keyword evidence="2 7" id="KW-0689">Ribosomal protein</keyword>
<keyword evidence="9" id="KW-1185">Reference proteome</keyword>
<dbReference type="EMBL" id="AAPE02026806">
    <property type="status" value="NOT_ANNOTATED_CDS"/>
    <property type="molecule type" value="Genomic_DNA"/>
</dbReference>
<dbReference type="eggNOG" id="KOG3311">
    <property type="taxonomic scope" value="Eukaryota"/>
</dbReference>
<evidence type="ECO:0000313" key="8">
    <source>
        <dbReference type="Ensembl" id="ENSMLUP00000018349.1"/>
    </source>
</evidence>
<dbReference type="GO" id="GO:0003723">
    <property type="term" value="F:RNA binding"/>
    <property type="evidence" value="ECO:0007669"/>
    <property type="project" value="InterPro"/>
</dbReference>
<dbReference type="STRING" id="59463.ENSMLUP00000018349"/>
<dbReference type="AlphaFoldDB" id="G1Q3R6"/>
<dbReference type="InterPro" id="IPR027437">
    <property type="entry name" value="Rbsml_uS13_C"/>
</dbReference>
<reference evidence="8 9" key="1">
    <citation type="journal article" date="2011" name="Nature">
        <title>A high-resolution map of human evolutionary constraint using 29 mammals.</title>
        <authorList>
            <person name="Lindblad-Toh K."/>
            <person name="Garber M."/>
            <person name="Zuk O."/>
            <person name="Lin M.F."/>
            <person name="Parker B.J."/>
            <person name="Washietl S."/>
            <person name="Kheradpour P."/>
            <person name="Ernst J."/>
            <person name="Jordan G."/>
            <person name="Mauceli E."/>
            <person name="Ward L.D."/>
            <person name="Lowe C.B."/>
            <person name="Holloway A.K."/>
            <person name="Clamp M."/>
            <person name="Gnerre S."/>
            <person name="Alfoldi J."/>
            <person name="Beal K."/>
            <person name="Chang J."/>
            <person name="Clawson H."/>
            <person name="Cuff J."/>
            <person name="Di Palma F."/>
            <person name="Fitzgerald S."/>
            <person name="Flicek P."/>
            <person name="Guttman M."/>
            <person name="Hubisz M.J."/>
            <person name="Jaffe D.B."/>
            <person name="Jungreis I."/>
            <person name="Kent W.J."/>
            <person name="Kostka D."/>
            <person name="Lara M."/>
            <person name="Martins A.L."/>
            <person name="Massingham T."/>
            <person name="Moltke I."/>
            <person name="Raney B.J."/>
            <person name="Rasmussen M.D."/>
            <person name="Robinson J."/>
            <person name="Stark A."/>
            <person name="Vilella A.J."/>
            <person name="Wen J."/>
            <person name="Xie X."/>
            <person name="Zody M.C."/>
            <person name="Baldwin J."/>
            <person name="Bloom T."/>
            <person name="Chin C.W."/>
            <person name="Heiman D."/>
            <person name="Nicol R."/>
            <person name="Nusbaum C."/>
            <person name="Young S."/>
            <person name="Wilkinson J."/>
            <person name="Worley K.C."/>
            <person name="Kovar C.L."/>
            <person name="Muzny D.M."/>
            <person name="Gibbs R.A."/>
            <person name="Cree A."/>
            <person name="Dihn H.H."/>
            <person name="Fowler G."/>
            <person name="Jhangiani S."/>
            <person name="Joshi V."/>
            <person name="Lee S."/>
            <person name="Lewis L.R."/>
            <person name="Nazareth L.V."/>
            <person name="Okwuonu G."/>
            <person name="Santibanez J."/>
            <person name="Warren W.C."/>
            <person name="Mardis E.R."/>
            <person name="Weinstock G.M."/>
            <person name="Wilson R.K."/>
            <person name="Delehaunty K."/>
            <person name="Dooling D."/>
            <person name="Fronik C."/>
            <person name="Fulton L."/>
            <person name="Fulton B."/>
            <person name="Graves T."/>
            <person name="Minx P."/>
            <person name="Sodergren E."/>
            <person name="Birney E."/>
            <person name="Margulies E.H."/>
            <person name="Herrero J."/>
            <person name="Green E.D."/>
            <person name="Haussler D."/>
            <person name="Siepel A."/>
            <person name="Goldman N."/>
            <person name="Pollard K.S."/>
            <person name="Pedersen J.S."/>
            <person name="Lander E.S."/>
            <person name="Kellis M."/>
        </authorList>
    </citation>
    <scope>NUCLEOTIDE SEQUENCE [LARGE SCALE GENOMIC DNA]</scope>
</reference>
<evidence type="ECO:0000256" key="5">
    <source>
        <dbReference type="ARBA" id="ARBA00035166"/>
    </source>
</evidence>
<dbReference type="Gene3D" id="4.10.910.10">
    <property type="entry name" value="30s ribosomal protein s13, domain 2"/>
    <property type="match status" value="1"/>
</dbReference>
<dbReference type="Gene3D" id="1.10.8.50">
    <property type="match status" value="1"/>
</dbReference>
<dbReference type="Ensembl" id="ENSMLUT00000030152.1">
    <property type="protein sequence ID" value="ENSMLUP00000018349.1"/>
    <property type="gene ID" value="ENSMLUG00000024528.1"/>
</dbReference>
<evidence type="ECO:0000256" key="3">
    <source>
        <dbReference type="ARBA" id="ARBA00023274"/>
    </source>
</evidence>
<evidence type="ECO:0000313" key="9">
    <source>
        <dbReference type="Proteomes" id="UP000001074"/>
    </source>
</evidence>
<dbReference type="SUPFAM" id="SSF46946">
    <property type="entry name" value="S13-like H2TH domain"/>
    <property type="match status" value="1"/>
</dbReference>
<reference evidence="8" key="3">
    <citation type="submission" date="2025-09" db="UniProtKB">
        <authorList>
            <consortium name="Ensembl"/>
        </authorList>
    </citation>
    <scope>IDENTIFICATION</scope>
</reference>
<sequence length="135" mass="15729">FSILFPMEEFLQWVLNTNINWWWKIAFAITAIGCGVKISPMVLRKVHIDLSKRAGELTEGEVECVITIMRNPCQDKVPGWFLNRQKDMKDRKCSQVLANDVDNKLCEAVEWLKKIQAHRVLPLWSLHVRGQHTKT</sequence>
<dbReference type="GeneTree" id="ENSGT00390000012691"/>
<keyword evidence="3 7" id="KW-0687">Ribonucleoprotein</keyword>
<dbReference type="GO" id="GO:0003735">
    <property type="term" value="F:structural constituent of ribosome"/>
    <property type="evidence" value="ECO:0007669"/>
    <property type="project" value="InterPro"/>
</dbReference>
<dbReference type="InterPro" id="IPR010979">
    <property type="entry name" value="Ribosomal_uS13-like_H2TH"/>
</dbReference>
<dbReference type="PANTHER" id="PTHR10871:SF3">
    <property type="entry name" value="SMALL RIBOSOMAL SUBUNIT PROTEIN US13"/>
    <property type="match status" value="1"/>
</dbReference>
<dbReference type="PROSITE" id="PS50159">
    <property type="entry name" value="RIBOSOMAL_S13_2"/>
    <property type="match status" value="1"/>
</dbReference>
<dbReference type="GO" id="GO:0005829">
    <property type="term" value="C:cytosol"/>
    <property type="evidence" value="ECO:0007669"/>
    <property type="project" value="TreeGrafter"/>
</dbReference>
<evidence type="ECO:0000256" key="1">
    <source>
        <dbReference type="ARBA" id="ARBA00008080"/>
    </source>
</evidence>
<dbReference type="PANTHER" id="PTHR10871">
    <property type="entry name" value="30S RIBOSOMAL PROTEIN S13/40S RIBOSOMAL PROTEIN S18"/>
    <property type="match status" value="1"/>
</dbReference>
<dbReference type="GO" id="GO:0015935">
    <property type="term" value="C:small ribosomal subunit"/>
    <property type="evidence" value="ECO:0007669"/>
    <property type="project" value="TreeGrafter"/>
</dbReference>
<evidence type="ECO:0000256" key="6">
    <source>
        <dbReference type="ARBA" id="ARBA00035468"/>
    </source>
</evidence>
<name>G1Q3R6_MYOLU</name>
<dbReference type="PIRSF" id="PIRSF002134">
    <property type="entry name" value="Ribosomal_S13"/>
    <property type="match status" value="1"/>
</dbReference>
<evidence type="ECO:0000256" key="2">
    <source>
        <dbReference type="ARBA" id="ARBA00022980"/>
    </source>
</evidence>
<dbReference type="HOGENOM" id="CLU_103849_0_1_1"/>
<proteinExistence type="inferred from homology"/>
<dbReference type="GO" id="GO:0006412">
    <property type="term" value="P:translation"/>
    <property type="evidence" value="ECO:0007669"/>
    <property type="project" value="InterPro"/>
</dbReference>